<comment type="caution">
    <text evidence="2">Once thought to be involved in copper homeostasis, experiments in E.coli have shown this is not the case.</text>
</comment>
<comment type="subcellular location">
    <subcellularLocation>
        <location evidence="2">Cytoplasm</location>
    </subcellularLocation>
</comment>
<dbReference type="PANTHER" id="PTHR12598:SF0">
    <property type="entry name" value="COPPER HOMEOSTASIS PROTEIN CUTC HOMOLOG"/>
    <property type="match status" value="1"/>
</dbReference>
<dbReference type="Gene3D" id="3.20.20.380">
    <property type="entry name" value="Copper homeostasis (CutC) domain"/>
    <property type="match status" value="1"/>
</dbReference>
<comment type="similarity">
    <text evidence="1 2">Belongs to the CutC family.</text>
</comment>
<dbReference type="Pfam" id="PF03932">
    <property type="entry name" value="CutC"/>
    <property type="match status" value="1"/>
</dbReference>
<dbReference type="RefSeq" id="WP_126420125.1">
    <property type="nucleotide sequence ID" value="NZ_AP018827.1"/>
</dbReference>
<dbReference type="InterPro" id="IPR005627">
    <property type="entry name" value="CutC-like"/>
</dbReference>
<dbReference type="InterPro" id="IPR036822">
    <property type="entry name" value="CutC-like_dom_sf"/>
</dbReference>
<evidence type="ECO:0000313" key="4">
    <source>
        <dbReference type="Proteomes" id="UP000278756"/>
    </source>
</evidence>
<sequence>MSLSKHPTLLAEPALRRLPTPPCQLEVCVDSPRSLYAAVEGGAARIELCSALSLGGLTPGPGLVRTAQALGHSTRAMIRPTEGGFVYRPDDLDVMRRDIDAMADHGLEGVVMGALTEEGYLDESFLARLCAHAKGLKMTLHRAIDLTPDPLDALETAIGLGFDTVLTSGTRMRAIEGLETVRAMVETAAGRIDIMAGGGVNAAQIGQIISATGVPWVHGSCSRLQEVGPAELELGLSSDSYRLTEASLVRAICDALLTQS</sequence>
<evidence type="ECO:0000256" key="1">
    <source>
        <dbReference type="ARBA" id="ARBA00007768"/>
    </source>
</evidence>
<dbReference type="EMBL" id="AP018827">
    <property type="protein sequence ID" value="BBF79950.1"/>
    <property type="molecule type" value="Genomic_DNA"/>
</dbReference>
<reference evidence="4" key="1">
    <citation type="journal article" date="2017" name="Biotechnol. Biofuels">
        <title>Evaluation of environmental bacterial communities as a factor affecting the growth of duckweed Lemna minor.</title>
        <authorList>
            <person name="Ishizawa H."/>
            <person name="Kuroda M."/>
            <person name="Morikawa M."/>
            <person name="Ike M."/>
        </authorList>
    </citation>
    <scope>NUCLEOTIDE SEQUENCE [LARGE SCALE GENOMIC DNA]</scope>
    <source>
        <strain evidence="4">M6</strain>
    </source>
</reference>
<organism evidence="3 4">
    <name type="scientific">Asticcacaulis excentricus</name>
    <dbReference type="NCBI Taxonomy" id="78587"/>
    <lineage>
        <taxon>Bacteria</taxon>
        <taxon>Pseudomonadati</taxon>
        <taxon>Pseudomonadota</taxon>
        <taxon>Alphaproteobacteria</taxon>
        <taxon>Caulobacterales</taxon>
        <taxon>Caulobacteraceae</taxon>
        <taxon>Asticcacaulis</taxon>
    </lineage>
</organism>
<dbReference type="OrthoDB" id="9815677at2"/>
<dbReference type="HAMAP" id="MF_00795">
    <property type="entry name" value="CutC"/>
    <property type="match status" value="1"/>
</dbReference>
<dbReference type="GO" id="GO:0005737">
    <property type="term" value="C:cytoplasm"/>
    <property type="evidence" value="ECO:0007669"/>
    <property type="project" value="UniProtKB-SubCell"/>
</dbReference>
<gene>
    <name evidence="2" type="primary">cutC</name>
    <name evidence="3" type="ORF">EM6_0527</name>
</gene>
<proteinExistence type="inferred from homology"/>
<dbReference type="SUPFAM" id="SSF110395">
    <property type="entry name" value="CutC-like"/>
    <property type="match status" value="1"/>
</dbReference>
<dbReference type="AlphaFoldDB" id="A0A3G9FY30"/>
<evidence type="ECO:0000256" key="2">
    <source>
        <dbReference type="HAMAP-Rule" id="MF_00795"/>
    </source>
</evidence>
<dbReference type="PANTHER" id="PTHR12598">
    <property type="entry name" value="COPPER HOMEOSTASIS PROTEIN CUTC"/>
    <property type="match status" value="1"/>
</dbReference>
<reference evidence="4" key="2">
    <citation type="journal article" date="2017" name="Plant Physiol. Biochem.">
        <title>Differential oxidative and antioxidative response of duckweed Lemna minor toward plant growth promoting/inhibiting bacteria.</title>
        <authorList>
            <person name="Ishizawa H."/>
            <person name="Kuroda M."/>
            <person name="Morikawa M."/>
            <person name="Ike M."/>
        </authorList>
    </citation>
    <scope>NUCLEOTIDE SEQUENCE [LARGE SCALE GENOMIC DNA]</scope>
    <source>
        <strain evidence="4">M6</strain>
    </source>
</reference>
<keyword evidence="2" id="KW-0963">Cytoplasm</keyword>
<dbReference type="Proteomes" id="UP000278756">
    <property type="component" value="Chromosome 1"/>
</dbReference>
<dbReference type="GO" id="GO:0005507">
    <property type="term" value="F:copper ion binding"/>
    <property type="evidence" value="ECO:0007669"/>
    <property type="project" value="TreeGrafter"/>
</dbReference>
<protein>
    <recommendedName>
        <fullName evidence="2">PF03932 family protein CutC</fullName>
    </recommendedName>
</protein>
<evidence type="ECO:0000313" key="3">
    <source>
        <dbReference type="EMBL" id="BBF79950.1"/>
    </source>
</evidence>
<name>A0A3G9FY30_9CAUL</name>
<dbReference type="CDD" id="cd00945">
    <property type="entry name" value="Aldolase_Class_I"/>
    <property type="match status" value="1"/>
</dbReference>
<accession>A0A3G9FY30</accession>